<dbReference type="AlphaFoldDB" id="F3YV31"/>
<keyword evidence="1" id="KW-0732">Signal</keyword>
<reference evidence="2 3" key="1">
    <citation type="journal article" date="2011" name="J. Bacteriol.">
        <title>Genome sequence of the mercury-methylating and pleomorphic Desulfovibrio africanus Strain Walvis Bay.</title>
        <authorList>
            <person name="Brown S.D."/>
            <person name="Wall J.D."/>
            <person name="Kucken A.M."/>
            <person name="Gilmour C.C."/>
            <person name="Podar M."/>
            <person name="Brandt C.C."/>
            <person name="Teshima H."/>
            <person name="Detter J.C."/>
            <person name="Han C.S."/>
            <person name="Land M.L."/>
            <person name="Lucas S."/>
            <person name="Han J."/>
            <person name="Pennacchio L."/>
            <person name="Nolan M."/>
            <person name="Pitluck S."/>
            <person name="Woyke T."/>
            <person name="Goodwin L."/>
            <person name="Palumbo A.V."/>
            <person name="Elias D.A."/>
        </authorList>
    </citation>
    <scope>NUCLEOTIDE SEQUENCE [LARGE SCALE GENOMIC DNA]</scope>
    <source>
        <strain evidence="2 3">Walvis Bay</strain>
    </source>
</reference>
<dbReference type="RefSeq" id="WP_014259099.1">
    <property type="nucleotide sequence ID" value="NC_016629.1"/>
</dbReference>
<accession>F3YV31</accession>
<sequence precursor="true">MKNNFFTIVSHAFAMILCVGLIASPVLAAQGDPDDGGESSSEAGRIGSGENYCSQTAVLVLGSCEAGVRSDFRIAVADCVNLSDQQEQDQCLDEAIMDRGDDLELCQQQLQARLDVCDQLGQDRYDPEIDPANFVNPLAIGQGVQPNPYFPLVPGTQWVYEATSQDDEGEEVTETITVTVTEETKLIEGVTCIVVTDVEMEDDQIIESTNDWYAQDVDGNVWYFGEIAKNFETFEGDDPENPELVNLEGSWKAGRDSAKPGILIPAEPQEGEVIRQEMALGEAEDLVEILSLTGTETAPAANCDGDCLVTRDFSPLEPGISEEKYYAPGVGLILELDEDGERGPELVSITQP</sequence>
<name>F3YV31_DESAF</name>
<feature type="signal peptide" evidence="1">
    <location>
        <begin position="1"/>
        <end position="28"/>
    </location>
</feature>
<dbReference type="HOGENOM" id="CLU_786918_0_0_7"/>
<evidence type="ECO:0000313" key="3">
    <source>
        <dbReference type="Proteomes" id="UP000007844"/>
    </source>
</evidence>
<dbReference type="STRING" id="690850.Desaf_0933"/>
<evidence type="ECO:0000313" key="2">
    <source>
        <dbReference type="EMBL" id="EGJ49281.1"/>
    </source>
</evidence>
<protein>
    <recommendedName>
        <fullName evidence="4">Lipoprotein</fullName>
    </recommendedName>
</protein>
<keyword evidence="3" id="KW-1185">Reference proteome</keyword>
<dbReference type="EMBL" id="CP003221">
    <property type="protein sequence ID" value="EGJ49281.1"/>
    <property type="molecule type" value="Genomic_DNA"/>
</dbReference>
<dbReference type="KEGG" id="daf:Desaf_0933"/>
<evidence type="ECO:0000256" key="1">
    <source>
        <dbReference type="SAM" id="SignalP"/>
    </source>
</evidence>
<dbReference type="eggNOG" id="ENOG5032W2U">
    <property type="taxonomic scope" value="Bacteria"/>
</dbReference>
<evidence type="ECO:0008006" key="4">
    <source>
        <dbReference type="Google" id="ProtNLM"/>
    </source>
</evidence>
<feature type="chain" id="PRO_5003307930" description="Lipoprotein" evidence="1">
    <location>
        <begin position="29"/>
        <end position="352"/>
    </location>
</feature>
<proteinExistence type="predicted"/>
<dbReference type="Proteomes" id="UP000007844">
    <property type="component" value="Chromosome"/>
</dbReference>
<gene>
    <name evidence="2" type="ORF">Desaf_0933</name>
</gene>
<organism evidence="2 3">
    <name type="scientific">Desulfocurvibacter africanus subsp. africanus str. Walvis Bay</name>
    <dbReference type="NCBI Taxonomy" id="690850"/>
    <lineage>
        <taxon>Bacteria</taxon>
        <taxon>Pseudomonadati</taxon>
        <taxon>Thermodesulfobacteriota</taxon>
        <taxon>Desulfovibrionia</taxon>
        <taxon>Desulfovibrionales</taxon>
        <taxon>Desulfovibrionaceae</taxon>
        <taxon>Desulfocurvibacter</taxon>
    </lineage>
</organism>